<evidence type="ECO:0000313" key="3">
    <source>
        <dbReference type="Proteomes" id="UP000322234"/>
    </source>
</evidence>
<sequence>MPRVWERGQPPTFPSPPGKRPDGEFGKIRAGKPHKVNEKLKPIIKGFEISGQEIPKFGSCRGQVPTAQPAADFSLFGTSASAIAVPHHTTVKTESAGAVEIDV</sequence>
<feature type="region of interest" description="Disordered" evidence="1">
    <location>
        <begin position="1"/>
        <end position="33"/>
    </location>
</feature>
<evidence type="ECO:0000313" key="2">
    <source>
        <dbReference type="EMBL" id="MXQ90268.1"/>
    </source>
</evidence>
<evidence type="ECO:0000256" key="1">
    <source>
        <dbReference type="SAM" id="MobiDB-lite"/>
    </source>
</evidence>
<gene>
    <name evidence="2" type="ORF">E5288_WYG001963</name>
</gene>
<protein>
    <submittedName>
        <fullName evidence="2">Uncharacterized protein</fullName>
    </submittedName>
</protein>
<proteinExistence type="predicted"/>
<dbReference type="Proteomes" id="UP000322234">
    <property type="component" value="Unassembled WGS sequence"/>
</dbReference>
<comment type="caution">
    <text evidence="2">The sequence shown here is derived from an EMBL/GenBank/DDBJ whole genome shotgun (WGS) entry which is preliminary data.</text>
</comment>
<dbReference type="AlphaFoldDB" id="A0A6B0RJH8"/>
<organism evidence="2 3">
    <name type="scientific">Bos mutus</name>
    <name type="common">wild yak</name>
    <dbReference type="NCBI Taxonomy" id="72004"/>
    <lineage>
        <taxon>Eukaryota</taxon>
        <taxon>Metazoa</taxon>
        <taxon>Chordata</taxon>
        <taxon>Craniata</taxon>
        <taxon>Vertebrata</taxon>
        <taxon>Euteleostomi</taxon>
        <taxon>Mammalia</taxon>
        <taxon>Eutheria</taxon>
        <taxon>Laurasiatheria</taxon>
        <taxon>Artiodactyla</taxon>
        <taxon>Ruminantia</taxon>
        <taxon>Pecora</taxon>
        <taxon>Bovidae</taxon>
        <taxon>Bovinae</taxon>
        <taxon>Bos</taxon>
    </lineage>
</organism>
<reference evidence="2" key="1">
    <citation type="submission" date="2019-10" db="EMBL/GenBank/DDBJ databases">
        <title>The sequence and de novo assembly of the wild yak genome.</title>
        <authorList>
            <person name="Liu Y."/>
        </authorList>
    </citation>
    <scope>NUCLEOTIDE SEQUENCE [LARGE SCALE GENOMIC DNA]</scope>
    <source>
        <strain evidence="2">WY2019</strain>
    </source>
</reference>
<dbReference type="EMBL" id="VBQZ03000062">
    <property type="protein sequence ID" value="MXQ90268.1"/>
    <property type="molecule type" value="Genomic_DNA"/>
</dbReference>
<name>A0A6B0RJH8_9CETA</name>
<accession>A0A6B0RJH8</accession>
<keyword evidence="3" id="KW-1185">Reference proteome</keyword>